<keyword evidence="2" id="KW-1185">Reference proteome</keyword>
<gene>
    <name evidence="1" type="ORF">B0T21DRAFT_410700</name>
</gene>
<dbReference type="AlphaFoldDB" id="A0AA40BN21"/>
<evidence type="ECO:0000313" key="1">
    <source>
        <dbReference type="EMBL" id="KAK0737250.1"/>
    </source>
</evidence>
<name>A0AA40BN21_9PEZI</name>
<comment type="caution">
    <text evidence="1">The sequence shown here is derived from an EMBL/GenBank/DDBJ whole genome shotgun (WGS) entry which is preliminary data.</text>
</comment>
<proteinExistence type="predicted"/>
<dbReference type="EMBL" id="JAUKTV010000005">
    <property type="protein sequence ID" value="KAK0737250.1"/>
    <property type="molecule type" value="Genomic_DNA"/>
</dbReference>
<sequence>MRTLASHEQALHFNAVYKAKQYAKLDYMGLSTRLWLIVALIWPAIAQPAPSTRTSYPTTITTTLTTTYTNPSTPSATTIDHITLIDPWPVSPDFEVIFPYPLTQTEIISRTVISSPSSTAISPPSSTTLNWSLWAVQAFDMSPYVPPICPGPEGEEGCAYGSIKPHYRCEELGLETRCARQCELKDRIWWCRLPRNDGKDASGLGAPVGRVCADRVSGSGDGGGGLAWVPLVEPCDHTDFKVGCAVCPAEEEEEWVEWKG</sequence>
<evidence type="ECO:0000313" key="2">
    <source>
        <dbReference type="Proteomes" id="UP001172159"/>
    </source>
</evidence>
<dbReference type="Proteomes" id="UP001172159">
    <property type="component" value="Unassembled WGS sequence"/>
</dbReference>
<organism evidence="1 2">
    <name type="scientific">Apiosordaria backusii</name>
    <dbReference type="NCBI Taxonomy" id="314023"/>
    <lineage>
        <taxon>Eukaryota</taxon>
        <taxon>Fungi</taxon>
        <taxon>Dikarya</taxon>
        <taxon>Ascomycota</taxon>
        <taxon>Pezizomycotina</taxon>
        <taxon>Sordariomycetes</taxon>
        <taxon>Sordariomycetidae</taxon>
        <taxon>Sordariales</taxon>
        <taxon>Lasiosphaeriaceae</taxon>
        <taxon>Apiosordaria</taxon>
    </lineage>
</organism>
<accession>A0AA40BN21</accession>
<protein>
    <submittedName>
        <fullName evidence="1">Uncharacterized protein</fullName>
    </submittedName>
</protein>
<reference evidence="1" key="1">
    <citation type="submission" date="2023-06" db="EMBL/GenBank/DDBJ databases">
        <title>Genome-scale phylogeny and comparative genomics of the fungal order Sordariales.</title>
        <authorList>
            <consortium name="Lawrence Berkeley National Laboratory"/>
            <person name="Hensen N."/>
            <person name="Bonometti L."/>
            <person name="Westerberg I."/>
            <person name="Brannstrom I.O."/>
            <person name="Guillou S."/>
            <person name="Cros-Aarteil S."/>
            <person name="Calhoun S."/>
            <person name="Haridas S."/>
            <person name="Kuo A."/>
            <person name="Mondo S."/>
            <person name="Pangilinan J."/>
            <person name="Riley R."/>
            <person name="Labutti K."/>
            <person name="Andreopoulos B."/>
            <person name="Lipzen A."/>
            <person name="Chen C."/>
            <person name="Yanf M."/>
            <person name="Daum C."/>
            <person name="Ng V."/>
            <person name="Clum A."/>
            <person name="Steindorff A."/>
            <person name="Ohm R."/>
            <person name="Martin F."/>
            <person name="Silar P."/>
            <person name="Natvig D."/>
            <person name="Lalanne C."/>
            <person name="Gautier V."/>
            <person name="Ament-Velasquez S.L."/>
            <person name="Kruys A."/>
            <person name="Hutchinson M.I."/>
            <person name="Powell A.J."/>
            <person name="Barry K."/>
            <person name="Miller A.N."/>
            <person name="Grigoriev I.V."/>
            <person name="Debuchy R."/>
            <person name="Gladieux P."/>
            <person name="Thoren M.H."/>
            <person name="Johannesson H."/>
        </authorList>
    </citation>
    <scope>NUCLEOTIDE SEQUENCE</scope>
    <source>
        <strain evidence="1">CBS 540.89</strain>
    </source>
</reference>